<dbReference type="Proteomes" id="UP000051324">
    <property type="component" value="Unassembled WGS sequence"/>
</dbReference>
<dbReference type="OrthoDB" id="1807261at2"/>
<comment type="caution">
    <text evidence="2">The sequence shown here is derived from an EMBL/GenBank/DDBJ whole genome shotgun (WGS) entry which is preliminary data.</text>
</comment>
<dbReference type="EMBL" id="AZFT01000030">
    <property type="protein sequence ID" value="KRL86168.1"/>
    <property type="molecule type" value="Genomic_DNA"/>
</dbReference>
<dbReference type="AlphaFoldDB" id="A0A0R1U4I8"/>
<name>A0A0R1U4I8_9LACO</name>
<keyword evidence="1" id="KW-0472">Membrane</keyword>
<protein>
    <recommendedName>
        <fullName evidence="4">Zinc-ribbon domain-containing protein</fullName>
    </recommendedName>
</protein>
<keyword evidence="1" id="KW-1133">Transmembrane helix</keyword>
<dbReference type="STRING" id="1423724.FC32_GL001879"/>
<evidence type="ECO:0008006" key="4">
    <source>
        <dbReference type="Google" id="ProtNLM"/>
    </source>
</evidence>
<evidence type="ECO:0000256" key="1">
    <source>
        <dbReference type="SAM" id="Phobius"/>
    </source>
</evidence>
<sequence>MSRKQPYRYSLVCPKCGKLCPLGSNWCSNCGASLTKKKAPFLKNLRKVPKSFLQSKNVFVIFSSLMVLFGGIGIFYGVRKYTSVSYTEQNYKKIKVIYLDKKKHPLQTQYYVIRGDGKSSNYFSNKKTYWKNKSIMEKKVAFISNKDRNLNIVKAYLKSPKGRMRIDTANKKIEFMDRNRIILSSKDTSNNFLDVLIDHGVCFYKGKPKIKYYKWIVISY</sequence>
<feature type="transmembrane region" description="Helical" evidence="1">
    <location>
        <begin position="57"/>
        <end position="78"/>
    </location>
</feature>
<reference evidence="2 3" key="1">
    <citation type="journal article" date="2015" name="Genome Announc.">
        <title>Expanding the biotechnology potential of lactobacilli through comparative genomics of 213 strains and associated genera.</title>
        <authorList>
            <person name="Sun Z."/>
            <person name="Harris H.M."/>
            <person name="McCann A."/>
            <person name="Guo C."/>
            <person name="Argimon S."/>
            <person name="Zhang W."/>
            <person name="Yang X."/>
            <person name="Jeffery I.B."/>
            <person name="Cooney J.C."/>
            <person name="Kagawa T.F."/>
            <person name="Liu W."/>
            <person name="Song Y."/>
            <person name="Salvetti E."/>
            <person name="Wrobel A."/>
            <person name="Rasinkangas P."/>
            <person name="Parkhill J."/>
            <person name="Rea M.C."/>
            <person name="O'Sullivan O."/>
            <person name="Ritari J."/>
            <person name="Douillard F.P."/>
            <person name="Paul Ross R."/>
            <person name="Yang R."/>
            <person name="Briner A.E."/>
            <person name="Felis G.E."/>
            <person name="de Vos W.M."/>
            <person name="Barrangou R."/>
            <person name="Klaenhammer T.R."/>
            <person name="Caufield P.W."/>
            <person name="Cui Y."/>
            <person name="Zhang H."/>
            <person name="O'Toole P.W."/>
        </authorList>
    </citation>
    <scope>NUCLEOTIDE SEQUENCE [LARGE SCALE GENOMIC DNA]</scope>
    <source>
        <strain evidence="2 3">DSM 16634</strain>
    </source>
</reference>
<proteinExistence type="predicted"/>
<gene>
    <name evidence="2" type="ORF">FC32_GL001879</name>
</gene>
<evidence type="ECO:0000313" key="3">
    <source>
        <dbReference type="Proteomes" id="UP000051324"/>
    </source>
</evidence>
<keyword evidence="1" id="KW-0812">Transmembrane</keyword>
<evidence type="ECO:0000313" key="2">
    <source>
        <dbReference type="EMBL" id="KRL86168.1"/>
    </source>
</evidence>
<accession>A0A0R1U4I8</accession>
<keyword evidence="3" id="KW-1185">Reference proteome</keyword>
<dbReference type="PATRIC" id="fig|1423724.4.peg.1963"/>
<organism evidence="2 3">
    <name type="scientific">Ligilactobacillus apodemi DSM 16634 = JCM 16172</name>
    <dbReference type="NCBI Taxonomy" id="1423724"/>
    <lineage>
        <taxon>Bacteria</taxon>
        <taxon>Bacillati</taxon>
        <taxon>Bacillota</taxon>
        <taxon>Bacilli</taxon>
        <taxon>Lactobacillales</taxon>
        <taxon>Lactobacillaceae</taxon>
        <taxon>Ligilactobacillus</taxon>
    </lineage>
</organism>
<dbReference type="RefSeq" id="WP_025087336.1">
    <property type="nucleotide sequence ID" value="NZ_AZFT01000030.1"/>
</dbReference>